<dbReference type="PANTHER" id="PTHR11101">
    <property type="entry name" value="PHOSPHATE TRANSPORTER"/>
    <property type="match status" value="1"/>
</dbReference>
<evidence type="ECO:0000256" key="4">
    <source>
        <dbReference type="ARBA" id="ARBA00022989"/>
    </source>
</evidence>
<comment type="subcellular location">
    <subcellularLocation>
        <location evidence="1">Membrane</location>
        <topology evidence="1">Multi-pass membrane protein</topology>
    </subcellularLocation>
</comment>
<evidence type="ECO:0000256" key="5">
    <source>
        <dbReference type="ARBA" id="ARBA00023136"/>
    </source>
</evidence>
<comment type="caution">
    <text evidence="7">The sequence shown here is derived from an EMBL/GenBank/DDBJ whole genome shotgun (WGS) entry which is preliminary data.</text>
</comment>
<dbReference type="GO" id="GO:0005315">
    <property type="term" value="F:phosphate transmembrane transporter activity"/>
    <property type="evidence" value="ECO:0007669"/>
    <property type="project" value="InterPro"/>
</dbReference>
<evidence type="ECO:0000256" key="1">
    <source>
        <dbReference type="ARBA" id="ARBA00004141"/>
    </source>
</evidence>
<dbReference type="EMBL" id="SNXO01000005">
    <property type="protein sequence ID" value="TDP58955.1"/>
    <property type="molecule type" value="Genomic_DNA"/>
</dbReference>
<keyword evidence="3 6" id="KW-0812">Transmembrane</keyword>
<evidence type="ECO:0000313" key="8">
    <source>
        <dbReference type="Proteomes" id="UP000295500"/>
    </source>
</evidence>
<feature type="transmembrane region" description="Helical" evidence="6">
    <location>
        <begin position="80"/>
        <end position="101"/>
    </location>
</feature>
<dbReference type="Pfam" id="PF01384">
    <property type="entry name" value="PHO4"/>
    <property type="match status" value="1"/>
</dbReference>
<evidence type="ECO:0000256" key="3">
    <source>
        <dbReference type="ARBA" id="ARBA00022692"/>
    </source>
</evidence>
<sequence>MIYLILIIGLITAFINGAHDGGTIVATSITSRLITQKQAAVLSGLCNFAGAVLLGTAVAYTVASGLLDTDALLADSSGRVGLFVLAAFMGSIIWNVFTWVVSLPSSASHSMIGAMVGCGLAGYGLDFIHWDTFFIKIILAMLISPVIGFAAGFLLIKAQNFLLRNATIVWNRRIRVLEIISTVLEACFHGSNDAQKVIGLTAIGIAGCEGTDLTMPLWLIVSCSAALAIGTMCGGSNMIRAVGKDIIKVDSDKAFASQLASILVTEFSNLTGLPISSTQIITGSVMGVGTENTPKSVNWSVSGKIAISWITTIPASALMGALILKILTSVVL</sequence>
<dbReference type="GO" id="GO:0035435">
    <property type="term" value="P:phosphate ion transmembrane transport"/>
    <property type="evidence" value="ECO:0007669"/>
    <property type="project" value="TreeGrafter"/>
</dbReference>
<feature type="transmembrane region" description="Helical" evidence="6">
    <location>
        <begin position="42"/>
        <end position="68"/>
    </location>
</feature>
<evidence type="ECO:0000313" key="7">
    <source>
        <dbReference type="EMBL" id="TDP58955.1"/>
    </source>
</evidence>
<keyword evidence="4 6" id="KW-1133">Transmembrane helix</keyword>
<protein>
    <submittedName>
        <fullName evidence="7">PiT family inorganic phosphate transporter</fullName>
    </submittedName>
</protein>
<proteinExistence type="predicted"/>
<reference evidence="7 8" key="1">
    <citation type="submission" date="2019-03" db="EMBL/GenBank/DDBJ databases">
        <title>Genomic Encyclopedia of Type Strains, Phase IV (KMG-IV): sequencing the most valuable type-strain genomes for metagenomic binning, comparative biology and taxonomic classification.</title>
        <authorList>
            <person name="Goeker M."/>
        </authorList>
    </citation>
    <scope>NUCLEOTIDE SEQUENCE [LARGE SCALE GENOMIC DNA]</scope>
    <source>
        <strain evidence="7 8">DSM 28287</strain>
    </source>
</reference>
<feature type="transmembrane region" description="Helical" evidence="6">
    <location>
        <begin position="217"/>
        <end position="239"/>
    </location>
</feature>
<feature type="transmembrane region" description="Helical" evidence="6">
    <location>
        <begin position="107"/>
        <end position="125"/>
    </location>
</feature>
<name>A0A4R6Q9T4_9FIRM</name>
<keyword evidence="2" id="KW-0813">Transport</keyword>
<gene>
    <name evidence="7" type="ORF">EV211_10525</name>
</gene>
<dbReference type="PANTHER" id="PTHR11101:SF80">
    <property type="entry name" value="PHOSPHATE TRANSPORTER"/>
    <property type="match status" value="1"/>
</dbReference>
<dbReference type="GO" id="GO:0016020">
    <property type="term" value="C:membrane"/>
    <property type="evidence" value="ECO:0007669"/>
    <property type="project" value="UniProtKB-SubCell"/>
</dbReference>
<feature type="transmembrane region" description="Helical" evidence="6">
    <location>
        <begin position="137"/>
        <end position="156"/>
    </location>
</feature>
<keyword evidence="8" id="KW-1185">Reference proteome</keyword>
<accession>A0A4R6Q9T4</accession>
<dbReference type="Proteomes" id="UP000295500">
    <property type="component" value="Unassembled WGS sequence"/>
</dbReference>
<dbReference type="RefSeq" id="WP_166635337.1">
    <property type="nucleotide sequence ID" value="NZ_CALCQM010000100.1"/>
</dbReference>
<organism evidence="7 8">
    <name type="scientific">Aminicella lysinilytica</name>
    <dbReference type="NCBI Taxonomy" id="433323"/>
    <lineage>
        <taxon>Bacteria</taxon>
        <taxon>Bacillati</taxon>
        <taxon>Bacillota</taxon>
        <taxon>Clostridia</taxon>
        <taxon>Peptostreptococcales</taxon>
        <taxon>Anaerovoracaceae</taxon>
        <taxon>Aminicella</taxon>
    </lineage>
</organism>
<keyword evidence="5 6" id="KW-0472">Membrane</keyword>
<evidence type="ECO:0000256" key="2">
    <source>
        <dbReference type="ARBA" id="ARBA00022448"/>
    </source>
</evidence>
<feature type="transmembrane region" description="Helical" evidence="6">
    <location>
        <begin position="305"/>
        <end position="327"/>
    </location>
</feature>
<dbReference type="AlphaFoldDB" id="A0A4R6Q9T4"/>
<dbReference type="InterPro" id="IPR001204">
    <property type="entry name" value="Phos_transporter"/>
</dbReference>
<evidence type="ECO:0000256" key="6">
    <source>
        <dbReference type="SAM" id="Phobius"/>
    </source>
</evidence>